<dbReference type="PANTHER" id="PTHR31640">
    <property type="entry name" value="TRANSMEMBRANE PROTEIN KIAA1109"/>
    <property type="match status" value="1"/>
</dbReference>
<feature type="region of interest" description="Disordered" evidence="1">
    <location>
        <begin position="1257"/>
        <end position="1337"/>
    </location>
</feature>
<feature type="region of interest" description="Disordered" evidence="1">
    <location>
        <begin position="3819"/>
        <end position="3848"/>
    </location>
</feature>
<feature type="compositionally biased region" description="Polar residues" evidence="1">
    <location>
        <begin position="2642"/>
        <end position="2652"/>
    </location>
</feature>
<feature type="compositionally biased region" description="Polar residues" evidence="1">
    <location>
        <begin position="2383"/>
        <end position="2396"/>
    </location>
</feature>
<sequence length="4923" mass="543867">MALFLGLTVAQGSESQYSHSNLNGSLLNPDNINDDLRKVNSNIIWLLAAAVLACGWVLYLTYYNSRVLGFILTRILNRFVKNCHINVGSFSVSVLSGKVMFRDVHYIDYDRSIRVQDGVAIFRWWRPYIPRESKYDPTPMDTRLNLYLNGFEYHIYNRSDIYGKLEKAFGLDQTMGFEYDPPDDGKQGDRGSETPENTEEEPEKEPIWRDLIPFIKADIYTGRIVFGNRLIPSTLCVNWEEAKLEYTTKCAHNPLDKYTHFIKAETENVRVMLSKSPKYEGDMEEPPRFMGEGFVVLQSGDVIVYYYWDEPGRMKDEIPESTNPFDIDIPPVWRMDIKCGKGTDISYGPWVDKQREFLQKFFLPADYQSLEVTEPVTTGQLRQYTSFDMSMHLQNDATIDILFSKKKETNAIHMNVGRGSCIEMTIPYVVEEGGYCTKVTSRLLHLDATTSLEYRSLLEAETLEISMDVHYPIVWNHPQLWSCDIVACKTTVNFIFAHKFFIMDLIDDWGSKTVPDIMGFVPYTWKFNVALKEFEFILVTNQYNWIDCSSLKDNENGNMAIGGERVDISFDLPFTDFLPETVCINFLIQGKSLDARLFLPEMDTTRHCLLSLVKNSRYTTTAQDTADCDKGWRNITHLGAGWVDTWHVPAMSMCLGYTYHPIMPEESKGHLLPRTVKSKVSDIEEEMLSSLRPTPQGTPEVSAKRKVRLSPSIADLDLSSISPDRIDVEVDVGPSVITLYATFLRMFFNFKENYFGADMKFTDLARPGRDPDKVQEEGTTQLEELLASLVTLRPLAVTVQIAVNDVTARIPRQCSPRDPPCPTLHFDKLCFEMRKNYYETLLQLHISPITASITDNIKRPMSEAHLKDGQLHLSGLQMRGHAMFSDKDRPLGSDTLEYAWLVQLQLGEISGKITPPHIETIVDVLETALFLFDASESDFMRPLPYEFCQHDNPQPSCPHKDDYPFPCPTEFLVKYKMLTLEVQKVDLFVVESGCACQLQTSSLHISNCNLHSPKVKEGITVAIPELQLHQYITQTSPSTFNHSAPPPGRLGGASPTPQPLWLEAGSFSLGPIHTEVALAIECLELQQAQDDFLRNHDKKYQRLWFLWSPEEMGLTRDVISKCGCHGGCIFFISWQEPITQENREAFRHQAPKYGESLFEPGIPALCRNSRWRASYRDFDLRLDSSKSGRRSEDTLSTTKELNSSSETVKATPSTRISTCTSSSTTTTLKGGSVSEPGTPVDDQYPLLLHHQADVVSPVSPQETDPLLIQPITRGRLGSDKSQVTTATDKSSSQTSVHFASEHSYIADNTSSLPRSVQRAGSKQSVQSDQPLYRSQHTLTSGSSMVSVESFYSADEELGSATSEEVFSGRDIRQLHAATRSVKSTPTLHQRSISVASNQSFLSAVSTQEDLVDFDISEDVSVVNMPITADGDLMALYAKHLTQCEAMNWNPAQAATKPAVVEEDFGMRRTNRLKTSWSEGPPTIPIFNTLNSGISSTTVVYKDEVEGLQGGESCDQSFDKSRQESYEEDCPATGTGDTLEDHVSKTGAIVKVKGSINILLSPLALEATERLVEAATPQLQTMHASVLVDKLHSKCLREVQCQNRLSAEGRAAENGNGDEGSGIPTSKTSSLQILVSVARINISILQASVAGAKSDLYLQGPCASLAVLSLDSITCQLLHYSQSLKAGDDEDIPPDKEVPEKKKRKKDKYSSQVGSDGVDSMRVREIQKEEGAAYIHLDRIHGQLRCLSPSNTEVCTFTAIPPDKSKVMFLVQPGIQSVRTSHESLAEEARDTLHQETCSPMVAIQGGWIMFECGLEDITIRGGRRIGFEEAENGPDFPGKSASSTVPPGEQTTDSTETIDSTKTVCNSDSFSSHRWRSLDEIENGQEENVAELKGDASNAVVSLSNVWLNFASPSSAAQHRQTEDISTLDYTLLTTVAPTICAWLSPADQLKQALHDLAHGYRHRTFAVIGCIMTDALEFQGLHMSPKSTAIEDAVKTSSIPPLSTLEKGLVALTRQWKHLVITSAFAGMGFTNRRRLAPFTVTFLEPETRDEVFSEGKDGEQGEGFPETDYDASEHTFLLGADAKAGISGIDNLSGVGNSTGLPMDKKHSQMSLADTYKSGDSASDIKSRDANRQAVPLVATLSSTGSLRRNRNESQVSHVMGSVDSLDASGPNTPQRKLKGSFSRASGASIIPRLTLDKEFNLYSWMSASLAATRSTSVPMHDVEMGGFSTAGPGTISNQPSGYQSLASDNHSELSGVTSNPSLSPKHMANTVQLADPQVIFQPLLSSLGIDTQKQSAMPDVSKLLSKNVALTGKLQSLRVDIVDADSAGFAAWKPKGKPKTEKKFTRFLLDMKPQHPALLFEEFIVESSIRDVSGKKSDSHQTSTENEGTTGNQGRRRSTVASIEFNKDNVNCVEVFFSAHCEGITQHVDMALLQLAKQFYAMTEHIKQTETELKVNRYMVSAATAVNRPGHKKQDSHGSDLSGQSGESQSQPSTSKQSESGSQAGADTLLQPPKTPVRTDSQRSTASEGKVSIEPKRSFSHRSRLPSLKGSRSSLKKRLASPRIVKSLRYHRQFSQESAAISINEETSISSSEQSETLAKCWQTMYHLIDLYSNVSEGLQLSHVKDKAEDIRINIEDNLTSSGQQSSVPETPRAAPASPTAEDKLNRLLTISSVGSDHPPIHLVGTVGVTKMRLLAEFAGLNLEAEMTGMQASVGHREKMKVSVEHDLNNSRIVASGLIMSPGAYRLSTQRKHVVETSITAHVQKTELAILEGLYPAMHCANYATTVPLLHALCHSIAPWRGKRTVVSVKINRSQCMYTSSNRKSKERNLGVLNVGMIDVDIPQHPVALHGTVTRSSKQLSSQISELTRQPKARSTDSSSNLESMSQPSPQQLLPPLTEIDNLPPGAKQPAKKPFLLNFKIVMDGLAIGASLLPSLKAEYKISRMLSSGMTGDQARFTIDLPMHTLGFASKVVHQEYNLPSSASVDLPPIHVSGSYKTKTIQVPNTVAPGMVSVCTGYLLTQAEVGSFEHMLTTDLLNHLLFVQKVFMKEVNDVVQKVSRGERPVAPWMDRIQSSDSYKPTQVLYSLKFRLKGIQVTATTPTSNAVRLETGIVELELSNMVEVGEGNGQLKKSGSHLKLFGKAHVDLNLALGQLVGNQIFEEAEPEFHQMAYFKTRIGLRNALQDEMSTSRGMAEDKTAVLITLTRPIFYVQPAAFDKAVLVWLNYKNAYEYWNEQRMALNQEVQAATSTLIDILPQISPQGPPTLGTLFLQLTVNDLGICLPVNNAGTQASTTLDYDPGAALVLTLESSLITACSRDALVCSGHVKGFCLRFADDFETSWDEWKADPTEGIIMNAFTVPEGTYEVCSKTVGLQTVGGSNSGKWVLDILWKMCGLDIQLDTNIGKCLSALGNTLTAIAGEEEGMEDQDVELPEEAEQAEAGMDQLARRPSSLAVPLAGSASEAENGYRRRFRFMEQQMNEQARIVKDLKQLGASQDTIAQEAQRLKELEAAVFYDFRRDVREKLRRTSVRHATSLKDKWGLGYKPSHRRTKSHGAVLGAAAKKKPPRDRPRTEAVDGLHGELLVPSTPSTPLNDSVFTSLDSSARKWSSPLSTTIDDPCQLSAYNSEEDLHPEPAYKVPSLPDNLDSSGSSENDEEIDKHYLIETQRRLVMDPSITSLDRGTPPRSNQSPPRSQSPQQGKSLTPQPSVVEQNIEFELDVKVEIDSGKCVLHPQSSNVEDDMNGSSTKPGGKNRKMGMMYQTSALDITPASSKKHLLKGQVSGNLASGNKSRLGHAGSEVTIFYLPAVDVKAHYNSKTHRQDSPGAGNSKEDVPQQETADGKKKVPTGMKRASLYAMLALQSLPQETVVSPCLLDFLEQTLDVLPASPTDPRLADMTASARTAMDSMFPLDLDTSSTSLGTSYGSPYTSFPVDVIVCVRVQPSIIRFNCLPLSRVECLLQVPLLDLVFSSMTAGFEIREDETDSTTKAQPPLLKRKSSQRHVTFQRPRGWSNLSCNSTDSDHQEASGVGRGGLNFTAGMSDFSLFIFHPYGGQQKKHAGMGTPVEGVTAPDTPLDAGPSATGRKDSLSLNVEFIKVNLSRSKRAAPTTDPGLHASGSMSSGRLRDLMSTPSVQLQQSQDPANVHIDISAVCDVGSASFKYDMRRLNEILAFPRAWYRRSIMRRLFLGDQMATKKAQSQAPTPNQTFSTSPSSVNITSQPAFSTDTPTSAIFPFVPPSPSIFSIKTQSPTAPMKSPVTGPSRRHSAFTAPHGVEDTGRTKRHSVASPPTLERQQSRVEALKADQSPETSSAAGGKTYPAWETVVLFAVKLSRLEVNMNMSNVMGNTVWLTQELCSQGRLCIASTGYKNVSITAGLDSSTLDARGGVVGGIIQISKINTSVNLHENPGDEPTHRCNFEVKSADTRLDYMGAAILMARLHRLTVSLKDEWKVEALTPKAPHIYDEMGEKSAIFIHGDLDWDRFHLMISRSTTPDLIKVCNRLEEFFTQQFNSSRRMLSQWGLHGVYLPQPSSLTPVTPEPAEKPNELADAHHHRHWPSVLARVCGSRLSLFSAALPLHDLVLGGTMNLRGNDLTLACFHGVNFRAKSWALFNVLEPNISFCTEVQEIQEEDGSRSDTYIVQNLSFHIGHNVWVTSEKDQAIPMATIRRLTCGRYDNPPPGVASVHEWFNYVSATRNEELDVFKSPEDLQSNSPPVERRLFSSRKSLDYGHETETIFALPKLQLEFKTEHVQGEKEPQAGDPMPTVVCSFVTEFIDHICVAMDAELILFLHDLVAAYIKEKERAFPSGFRNSTAMNRRSRQDSKGKEGSEATAEIGKAKDWREFQCRVWQLEPTVRLLSWAGKRIDPVGVDYILQKLGFKHARVTIPKWIQRGAMDPIDKILSIFLNKMVNALREEQETSSDAAQ</sequence>
<dbReference type="Pfam" id="PF20413">
    <property type="entry name" value="BLTP1_N"/>
    <property type="match status" value="1"/>
</dbReference>
<dbReference type="InterPro" id="IPR033616">
    <property type="entry name" value="BLTP1"/>
</dbReference>
<feature type="region of interest" description="Disordered" evidence="1">
    <location>
        <begin position="3734"/>
        <end position="3757"/>
    </location>
</feature>
<proteinExistence type="predicted"/>
<dbReference type="RefSeq" id="XP_035682681.1">
    <property type="nucleotide sequence ID" value="XM_035826788.1"/>
</dbReference>
<feature type="compositionally biased region" description="Polar residues" evidence="1">
    <location>
        <begin position="2856"/>
        <end position="2871"/>
    </location>
</feature>
<dbReference type="Pfam" id="PF25039">
    <property type="entry name" value="BLTP1_M"/>
    <property type="match status" value="2"/>
</dbReference>
<feature type="compositionally biased region" description="Basic and acidic residues" evidence="1">
    <location>
        <begin position="3660"/>
        <end position="3673"/>
    </location>
</feature>
<dbReference type="GeneID" id="118420084"/>
<dbReference type="GO" id="GO:0048488">
    <property type="term" value="P:synaptic vesicle endocytosis"/>
    <property type="evidence" value="ECO:0000318"/>
    <property type="project" value="GO_Central"/>
</dbReference>
<feature type="region of interest" description="Disordered" evidence="1">
    <location>
        <begin position="2377"/>
        <end position="2400"/>
    </location>
</feature>
<keyword evidence="4" id="KW-1185">Reference proteome</keyword>
<feature type="compositionally biased region" description="Polar residues" evidence="1">
    <location>
        <begin position="1840"/>
        <end position="1865"/>
    </location>
</feature>
<evidence type="ECO:0000313" key="4">
    <source>
        <dbReference type="Proteomes" id="UP000001554"/>
    </source>
</evidence>
<feature type="compositionally biased region" description="Basic and acidic residues" evidence="1">
    <location>
        <begin position="183"/>
        <end position="193"/>
    </location>
</feature>
<keyword evidence="2" id="KW-1133">Transmembrane helix</keyword>
<dbReference type="GO" id="GO:0098793">
    <property type="term" value="C:presynapse"/>
    <property type="evidence" value="ECO:0007669"/>
    <property type="project" value="GOC"/>
</dbReference>
<protein>
    <submittedName>
        <fullName evidence="5">Transmembrane protein KIAA1109-like</fullName>
    </submittedName>
</protein>
<feature type="compositionally biased region" description="Basic and acidic residues" evidence="1">
    <location>
        <begin position="3831"/>
        <end position="3845"/>
    </location>
</feature>
<feature type="compositionally biased region" description="Low complexity" evidence="1">
    <location>
        <begin position="1211"/>
        <end position="1227"/>
    </location>
</feature>
<dbReference type="InterPro" id="IPR047104">
    <property type="entry name" value="BLTP1_N"/>
</dbReference>
<feature type="compositionally biased region" description="Polar residues" evidence="1">
    <location>
        <begin position="3735"/>
        <end position="3750"/>
    </location>
</feature>
<feature type="compositionally biased region" description="Polar residues" evidence="1">
    <location>
        <begin position="1306"/>
        <end position="1337"/>
    </location>
</feature>
<gene>
    <name evidence="5" type="primary">LOC118420084</name>
</gene>
<feature type="region of interest" description="Disordered" evidence="1">
    <location>
        <begin position="4195"/>
        <end position="4223"/>
    </location>
</feature>
<feature type="region of interest" description="Disordered" evidence="1">
    <location>
        <begin position="4244"/>
        <end position="4315"/>
    </location>
</feature>
<feature type="compositionally biased region" description="Low complexity" evidence="1">
    <location>
        <begin position="3686"/>
        <end position="3701"/>
    </location>
</feature>
<keyword evidence="2" id="KW-0812">Transmembrane</keyword>
<feature type="compositionally biased region" description="Polar residues" evidence="1">
    <location>
        <begin position="3702"/>
        <end position="3711"/>
    </location>
</feature>
<feature type="region of interest" description="Disordered" evidence="1">
    <location>
        <begin position="2144"/>
        <end position="2183"/>
    </location>
</feature>
<feature type="compositionally biased region" description="Polar residues" evidence="1">
    <location>
        <begin position="1279"/>
        <end position="1297"/>
    </location>
</feature>
<feature type="compositionally biased region" description="Polar residues" evidence="1">
    <location>
        <begin position="2521"/>
        <end position="2530"/>
    </location>
</feature>
<reference evidence="5" key="2">
    <citation type="submission" date="2025-08" db="UniProtKB">
        <authorList>
            <consortium name="RefSeq"/>
        </authorList>
    </citation>
    <scope>IDENTIFICATION</scope>
    <source>
        <strain evidence="5">S238N-H82</strain>
        <tissue evidence="5">Testes</tissue>
    </source>
</reference>
<feature type="region of interest" description="Disordered" evidence="1">
    <location>
        <begin position="1685"/>
        <end position="1719"/>
    </location>
</feature>
<feature type="compositionally biased region" description="Polar residues" evidence="1">
    <location>
        <begin position="2144"/>
        <end position="2159"/>
    </location>
</feature>
<dbReference type="KEGG" id="bfo:118420084"/>
<dbReference type="InterPro" id="IPR056742">
    <property type="entry name" value="BLTP1_C"/>
</dbReference>
<feature type="transmembrane region" description="Helical" evidence="2">
    <location>
        <begin position="43"/>
        <end position="62"/>
    </location>
</feature>
<feature type="region of interest" description="Disordered" evidence="1">
    <location>
        <begin position="2856"/>
        <end position="2909"/>
    </location>
</feature>
<evidence type="ECO:0000256" key="1">
    <source>
        <dbReference type="SAM" id="MobiDB-lite"/>
    </source>
</evidence>
<dbReference type="Pfam" id="PF25040">
    <property type="entry name" value="BLTP1_C"/>
    <property type="match status" value="2"/>
</dbReference>
<feature type="region of interest" description="Disordered" evidence="1">
    <location>
        <begin position="3634"/>
        <end position="3711"/>
    </location>
</feature>
<organism evidence="4 5">
    <name type="scientific">Branchiostoma floridae</name>
    <name type="common">Florida lancelet</name>
    <name type="synonym">Amphioxus</name>
    <dbReference type="NCBI Taxonomy" id="7739"/>
    <lineage>
        <taxon>Eukaryota</taxon>
        <taxon>Metazoa</taxon>
        <taxon>Chordata</taxon>
        <taxon>Cephalochordata</taxon>
        <taxon>Leptocardii</taxon>
        <taxon>Amphioxiformes</taxon>
        <taxon>Branchiostomatidae</taxon>
        <taxon>Branchiostoma</taxon>
    </lineage>
</organism>
<dbReference type="OMA" id="MRHELRH"/>
<feature type="compositionally biased region" description="Basic and acidic residues" evidence="1">
    <location>
        <begin position="3570"/>
        <end position="3582"/>
    </location>
</feature>
<dbReference type="InterPro" id="IPR056741">
    <property type="entry name" value="BLTP1_M"/>
</dbReference>
<feature type="region of interest" description="Disordered" evidence="1">
    <location>
        <begin position="1185"/>
        <end position="1240"/>
    </location>
</feature>
<evidence type="ECO:0000256" key="2">
    <source>
        <dbReference type="SAM" id="Phobius"/>
    </source>
</evidence>
<feature type="compositionally biased region" description="Low complexity" evidence="1">
    <location>
        <begin position="2887"/>
        <end position="2900"/>
    </location>
</feature>
<keyword evidence="2" id="KW-0472">Membrane</keyword>
<feature type="region of interest" description="Disordered" evidence="1">
    <location>
        <begin position="3981"/>
        <end position="4028"/>
    </location>
</feature>
<evidence type="ECO:0000259" key="3">
    <source>
        <dbReference type="SMART" id="SM01220"/>
    </source>
</evidence>
<feature type="region of interest" description="Disordered" evidence="1">
    <location>
        <begin position="2468"/>
        <end position="2562"/>
    </location>
</feature>
<feature type="compositionally biased region" description="Low complexity" evidence="1">
    <location>
        <begin position="2482"/>
        <end position="2498"/>
    </location>
</feature>
<feature type="region of interest" description="Disordered" evidence="1">
    <location>
        <begin position="4807"/>
        <end position="4832"/>
    </location>
</feature>
<feature type="region of interest" description="Disordered" evidence="1">
    <location>
        <begin position="4104"/>
        <end position="4134"/>
    </location>
</feature>
<feature type="compositionally biased region" description="Polar residues" evidence="1">
    <location>
        <begin position="2499"/>
        <end position="2508"/>
    </location>
</feature>
<feature type="region of interest" description="Disordered" evidence="1">
    <location>
        <begin position="1828"/>
        <end position="1865"/>
    </location>
</feature>
<feature type="region of interest" description="Disordered" evidence="1">
    <location>
        <begin position="179"/>
        <end position="205"/>
    </location>
</feature>
<dbReference type="OrthoDB" id="10051416at2759"/>
<dbReference type="PANTHER" id="PTHR31640:SF1">
    <property type="entry name" value="BRIDGE-LIKE LIPID TRANSFER PROTEIN FAMILY MEMBER 1"/>
    <property type="match status" value="1"/>
</dbReference>
<feature type="region of interest" description="Disordered" evidence="1">
    <location>
        <begin position="1036"/>
        <end position="1055"/>
    </location>
</feature>
<feature type="region of interest" description="Disordered" evidence="1">
    <location>
        <begin position="3543"/>
        <end position="3598"/>
    </location>
</feature>
<feature type="compositionally biased region" description="Polar residues" evidence="1">
    <location>
        <begin position="1194"/>
        <end position="1210"/>
    </location>
</feature>
<feature type="compositionally biased region" description="Polar residues" evidence="1">
    <location>
        <begin position="3589"/>
        <end position="3598"/>
    </location>
</feature>
<accession>A0A9J7MXU1</accession>
<feature type="compositionally biased region" description="Polar residues" evidence="1">
    <location>
        <begin position="4196"/>
        <end position="4223"/>
    </location>
</feature>
<feature type="compositionally biased region" description="Basic and acidic residues" evidence="1">
    <location>
        <begin position="4817"/>
        <end position="4827"/>
    </location>
</feature>
<feature type="domain" description="Bridge-like lipid transfer protein family member 1 C-terminal" evidence="3">
    <location>
        <begin position="4307"/>
        <end position="4910"/>
    </location>
</feature>
<feature type="region of interest" description="Disordered" evidence="1">
    <location>
        <begin position="2642"/>
        <end position="2665"/>
    </location>
</feature>
<dbReference type="Proteomes" id="UP000001554">
    <property type="component" value="Chromosome 7"/>
</dbReference>
<reference evidence="4" key="1">
    <citation type="journal article" date="2020" name="Nat. Ecol. Evol.">
        <title>Deeply conserved synteny resolves early events in vertebrate evolution.</title>
        <authorList>
            <person name="Simakov O."/>
            <person name="Marletaz F."/>
            <person name="Yue J.X."/>
            <person name="O'Connell B."/>
            <person name="Jenkins J."/>
            <person name="Brandt A."/>
            <person name="Calef R."/>
            <person name="Tung C.H."/>
            <person name="Huang T.K."/>
            <person name="Schmutz J."/>
            <person name="Satoh N."/>
            <person name="Yu J.K."/>
            <person name="Putnam N.H."/>
            <person name="Green R.E."/>
            <person name="Rokhsar D.S."/>
        </authorList>
    </citation>
    <scope>NUCLEOTIDE SEQUENCE [LARGE SCALE GENOMIC DNA]</scope>
    <source>
        <strain evidence="4">S238N-H82</strain>
    </source>
</reference>
<evidence type="ECO:0000313" key="5">
    <source>
        <dbReference type="RefSeq" id="XP_035682681.1"/>
    </source>
</evidence>
<name>A0A9J7MXU1_BRAFL</name>
<dbReference type="SMART" id="SM01220">
    <property type="entry name" value="FSA_C"/>
    <property type="match status" value="1"/>
</dbReference>